<name>A0ABV0NG42_9TELE</name>
<organism evidence="1 2">
    <name type="scientific">Goodea atripinnis</name>
    <dbReference type="NCBI Taxonomy" id="208336"/>
    <lineage>
        <taxon>Eukaryota</taxon>
        <taxon>Metazoa</taxon>
        <taxon>Chordata</taxon>
        <taxon>Craniata</taxon>
        <taxon>Vertebrata</taxon>
        <taxon>Euteleostomi</taxon>
        <taxon>Actinopterygii</taxon>
        <taxon>Neopterygii</taxon>
        <taxon>Teleostei</taxon>
        <taxon>Neoteleostei</taxon>
        <taxon>Acanthomorphata</taxon>
        <taxon>Ovalentaria</taxon>
        <taxon>Atherinomorphae</taxon>
        <taxon>Cyprinodontiformes</taxon>
        <taxon>Goodeidae</taxon>
        <taxon>Goodea</taxon>
    </lineage>
</organism>
<dbReference type="EMBL" id="JAHRIO010039637">
    <property type="protein sequence ID" value="MEQ2170348.1"/>
    <property type="molecule type" value="Genomic_DNA"/>
</dbReference>
<evidence type="ECO:0000313" key="2">
    <source>
        <dbReference type="Proteomes" id="UP001476798"/>
    </source>
</evidence>
<comment type="caution">
    <text evidence="1">The sequence shown here is derived from an EMBL/GenBank/DDBJ whole genome shotgun (WGS) entry which is preliminary data.</text>
</comment>
<gene>
    <name evidence="1" type="ORF">GOODEAATRI_034626</name>
</gene>
<accession>A0ABV0NG42</accession>
<evidence type="ECO:0000313" key="1">
    <source>
        <dbReference type="EMBL" id="MEQ2170348.1"/>
    </source>
</evidence>
<sequence length="120" mass="13658">MRTTVSIHVGSCQLESSFISCRHEHNSNSHLHINTNTGTQQASGSSDWLIVVSVSNQEACHHSPPTEKLQLYWKHWIFALMVTGFRTILLTASGLTLNIYLHIIQFVVWTLYKILQLLNI</sequence>
<dbReference type="Proteomes" id="UP001476798">
    <property type="component" value="Unassembled WGS sequence"/>
</dbReference>
<proteinExistence type="predicted"/>
<protein>
    <submittedName>
        <fullName evidence="1">Uncharacterized protein</fullName>
    </submittedName>
</protein>
<reference evidence="1 2" key="1">
    <citation type="submission" date="2021-06" db="EMBL/GenBank/DDBJ databases">
        <authorList>
            <person name="Palmer J.M."/>
        </authorList>
    </citation>
    <scope>NUCLEOTIDE SEQUENCE [LARGE SCALE GENOMIC DNA]</scope>
    <source>
        <strain evidence="1 2">GA_2019</strain>
        <tissue evidence="1">Muscle</tissue>
    </source>
</reference>
<keyword evidence="2" id="KW-1185">Reference proteome</keyword>